<sequence length="61" mass="6879">MEPHLAQSLIAQIICCKKAGNMPTQNQDLKITDDKDPRGRHFSKLSLKNNGYNSEKLAETH</sequence>
<dbReference type="Proteomes" id="UP000218796">
    <property type="component" value="Unassembled WGS sequence"/>
</dbReference>
<evidence type="ECO:0000313" key="2">
    <source>
        <dbReference type="EMBL" id="PAV95012.1"/>
    </source>
</evidence>
<organism evidence="2 3">
    <name type="scientific">Hafnia paralvei</name>
    <dbReference type="NCBI Taxonomy" id="546367"/>
    <lineage>
        <taxon>Bacteria</taxon>
        <taxon>Pseudomonadati</taxon>
        <taxon>Pseudomonadota</taxon>
        <taxon>Gammaproteobacteria</taxon>
        <taxon>Enterobacterales</taxon>
        <taxon>Hafniaceae</taxon>
        <taxon>Hafnia</taxon>
    </lineage>
</organism>
<keyword evidence="3" id="KW-1185">Reference proteome</keyword>
<feature type="compositionally biased region" description="Basic and acidic residues" evidence="1">
    <location>
        <begin position="30"/>
        <end position="39"/>
    </location>
</feature>
<proteinExistence type="predicted"/>
<feature type="region of interest" description="Disordered" evidence="1">
    <location>
        <begin position="23"/>
        <end position="61"/>
    </location>
</feature>
<protein>
    <submittedName>
        <fullName evidence="2">Uncharacterized protein</fullName>
    </submittedName>
</protein>
<reference evidence="2 3" key="1">
    <citation type="submission" date="2017-08" db="EMBL/GenBank/DDBJ databases">
        <title>Draft Genome Sequence of Hafnia alvei CITHA-6 Isolated from Raw Bovine Milk.</title>
        <authorList>
            <person name="Culligan E.P."/>
            <person name="Mcsweeney A."/>
            <person name="O'Doherty C."/>
            <person name="Gleeson E."/>
            <person name="O'Riordan D."/>
            <person name="Sleator R.D."/>
        </authorList>
    </citation>
    <scope>NUCLEOTIDE SEQUENCE [LARGE SCALE GENOMIC DNA]</scope>
    <source>
        <strain evidence="2 3">CITHA-6</strain>
    </source>
</reference>
<gene>
    <name evidence="2" type="ORF">CJD50_18350</name>
</gene>
<accession>A0A2A2M8E7</accession>
<evidence type="ECO:0000256" key="1">
    <source>
        <dbReference type="SAM" id="MobiDB-lite"/>
    </source>
</evidence>
<comment type="caution">
    <text evidence="2">The sequence shown here is derived from an EMBL/GenBank/DDBJ whole genome shotgun (WGS) entry which is preliminary data.</text>
</comment>
<evidence type="ECO:0000313" key="3">
    <source>
        <dbReference type="Proteomes" id="UP000218796"/>
    </source>
</evidence>
<dbReference type="EMBL" id="NQMS01000009">
    <property type="protein sequence ID" value="PAV95012.1"/>
    <property type="molecule type" value="Genomic_DNA"/>
</dbReference>
<dbReference type="AlphaFoldDB" id="A0A2A2M8E7"/>
<name>A0A2A2M8E7_9GAMM</name>